<dbReference type="Proteomes" id="UP000711407">
    <property type="component" value="Unassembled WGS sequence"/>
</dbReference>
<comment type="caution">
    <text evidence="1">The sequence shown here is derived from an EMBL/GenBank/DDBJ whole genome shotgun (WGS) entry which is preliminary data.</text>
</comment>
<reference evidence="1" key="2">
    <citation type="submission" date="2021-09" db="EMBL/GenBank/DDBJ databases">
        <authorList>
            <person name="Gilroy R."/>
        </authorList>
    </citation>
    <scope>NUCLEOTIDE SEQUENCE</scope>
    <source>
        <strain evidence="1">4100</strain>
    </source>
</reference>
<dbReference type="Pfam" id="PF02482">
    <property type="entry name" value="Ribosomal_S30AE"/>
    <property type="match status" value="1"/>
</dbReference>
<dbReference type="InterPro" id="IPR036567">
    <property type="entry name" value="RHF-like"/>
</dbReference>
<gene>
    <name evidence="1" type="ORF">K8V47_00060</name>
</gene>
<dbReference type="EMBL" id="DYXT01000002">
    <property type="protein sequence ID" value="HJE38148.1"/>
    <property type="molecule type" value="Genomic_DNA"/>
</dbReference>
<organism evidence="1 2">
    <name type="scientific">Candidatus Amulumruptor caecigallinarius</name>
    <dbReference type="NCBI Taxonomy" id="2109911"/>
    <lineage>
        <taxon>Bacteria</taxon>
        <taxon>Pseudomonadati</taxon>
        <taxon>Bacteroidota</taxon>
        <taxon>Bacteroidia</taxon>
        <taxon>Bacteroidales</taxon>
        <taxon>Muribaculaceae</taxon>
        <taxon>Candidatus Amulumruptor</taxon>
    </lineage>
</organism>
<evidence type="ECO:0000313" key="2">
    <source>
        <dbReference type="Proteomes" id="UP000711407"/>
    </source>
</evidence>
<sequence length="97" mass="11057">MEVNIKALHFEASAALEGFINKKSEKLLRRYPAITLFDYILKVVKPETSMNKEATIKVVVPQYDDFVATKVADTFEEAIDLGLDAIERQLERKLKAK</sequence>
<reference evidence="1" key="1">
    <citation type="journal article" date="2021" name="PeerJ">
        <title>Extensive microbial diversity within the chicken gut microbiome revealed by metagenomics and culture.</title>
        <authorList>
            <person name="Gilroy R."/>
            <person name="Ravi A."/>
            <person name="Getino M."/>
            <person name="Pursley I."/>
            <person name="Horton D.L."/>
            <person name="Alikhan N.F."/>
            <person name="Baker D."/>
            <person name="Gharbi K."/>
            <person name="Hall N."/>
            <person name="Watson M."/>
            <person name="Adriaenssens E.M."/>
            <person name="Foster-Nyarko E."/>
            <person name="Jarju S."/>
            <person name="Secka A."/>
            <person name="Antonio M."/>
            <person name="Oren A."/>
            <person name="Chaudhuri R.R."/>
            <person name="La Ragione R."/>
            <person name="Hildebrand F."/>
            <person name="Pallen M.J."/>
        </authorList>
    </citation>
    <scope>NUCLEOTIDE SEQUENCE</scope>
    <source>
        <strain evidence="1">4100</strain>
    </source>
</reference>
<dbReference type="InterPro" id="IPR003489">
    <property type="entry name" value="RHF/RaiA"/>
</dbReference>
<accession>A0A921E718</accession>
<dbReference type="AlphaFoldDB" id="A0A921E718"/>
<evidence type="ECO:0000313" key="1">
    <source>
        <dbReference type="EMBL" id="HJE38148.1"/>
    </source>
</evidence>
<dbReference type="CDD" id="cd00552">
    <property type="entry name" value="RaiA"/>
    <property type="match status" value="1"/>
</dbReference>
<name>A0A921E718_9BACT</name>
<dbReference type="SUPFAM" id="SSF69754">
    <property type="entry name" value="Ribosome binding protein Y (YfiA homologue)"/>
    <property type="match status" value="1"/>
</dbReference>
<dbReference type="Gene3D" id="3.30.160.100">
    <property type="entry name" value="Ribosome hibernation promotion factor-like"/>
    <property type="match status" value="1"/>
</dbReference>
<protein>
    <submittedName>
        <fullName evidence="1">HPF/RaiA family ribosome-associated protein</fullName>
    </submittedName>
</protein>
<proteinExistence type="predicted"/>